<dbReference type="Proteomes" id="UP000217144">
    <property type="component" value="Chromosome"/>
</dbReference>
<keyword evidence="2" id="KW-1185">Reference proteome</keyword>
<reference evidence="1 2" key="1">
    <citation type="submission" date="2016-07" db="EMBL/GenBank/DDBJ databases">
        <title>High microdiversification within the ubiquitous acI lineage of Actinobacteria.</title>
        <authorList>
            <person name="Neuenschwander S.M."/>
            <person name="Salcher M."/>
            <person name="Ghai R."/>
            <person name="Pernthaler J."/>
        </authorList>
    </citation>
    <scope>NUCLEOTIDE SEQUENCE [LARGE SCALE GENOMIC DNA]</scope>
    <source>
        <strain evidence="1">MMS-21-148</strain>
    </source>
</reference>
<sequence>MRFFLSLTNSPKQVVELGRFLDDVGSSYFNICVVFDLADQTQLSQTQYKHALKKLKPKNTLFLSEKIYSKIHPLFVFFGRNFKTIEFVLGNILGYFCREYFETVSKSRKIVLDDGLIVVSIAKLLVKENRTKEFSFYSSYAHLLDSKVYSLESHRRCESLDFSDLKTEPGILGVFGSPLVESGFMSLGDLEFLVLNAMNFHNCTSVKYYMHRREILKFNSSIISEICSENSDSISLVLQSSPIPTKWWSIYSSALVDLSLFQFPNLGYSFTRVEGISKMNNPYLDSKGISTLQSIYQVYADLKFMEILCPRM</sequence>
<evidence type="ECO:0000313" key="1">
    <source>
        <dbReference type="EMBL" id="ASY10015.1"/>
    </source>
</evidence>
<evidence type="ECO:0000313" key="2">
    <source>
        <dbReference type="Proteomes" id="UP000217144"/>
    </source>
</evidence>
<dbReference type="RefSeq" id="WP_095670500.1">
    <property type="nucleotide sequence ID" value="NZ_CP016769.1"/>
</dbReference>
<accession>A0AAC9YPK3</accession>
<gene>
    <name evidence="1" type="ORF">A1s21148_00230</name>
</gene>
<proteinExistence type="predicted"/>
<dbReference type="EMBL" id="CP016769">
    <property type="protein sequence ID" value="ASY10015.1"/>
    <property type="molecule type" value="Genomic_DNA"/>
</dbReference>
<dbReference type="KEGG" id="plan:A1s21148_00230"/>
<protein>
    <submittedName>
        <fullName evidence="1">Uncharacterized protein</fullName>
    </submittedName>
</protein>
<dbReference type="AlphaFoldDB" id="A0AAC9YPK3"/>
<organism evidence="1 2">
    <name type="scientific">Candidatus Planktophila lacus</name>
    <dbReference type="NCBI Taxonomy" id="1884913"/>
    <lineage>
        <taxon>Bacteria</taxon>
        <taxon>Bacillati</taxon>
        <taxon>Actinomycetota</taxon>
        <taxon>Actinomycetes</taxon>
        <taxon>Candidatus Nanopelagicales</taxon>
        <taxon>Candidatus Nanopelagicaceae</taxon>
        <taxon>Candidatus Planktophila</taxon>
    </lineage>
</organism>
<name>A0AAC9YPK3_9ACTN</name>